<evidence type="ECO:0000313" key="2">
    <source>
        <dbReference type="EMBL" id="CAD8158443.1"/>
    </source>
</evidence>
<evidence type="ECO:0000313" key="3">
    <source>
        <dbReference type="Proteomes" id="UP000683925"/>
    </source>
</evidence>
<name>A0A8S1U346_PAROT</name>
<reference evidence="2" key="1">
    <citation type="submission" date="2021-01" db="EMBL/GenBank/DDBJ databases">
        <authorList>
            <consortium name="Genoscope - CEA"/>
            <person name="William W."/>
        </authorList>
    </citation>
    <scope>NUCLEOTIDE SEQUENCE</scope>
</reference>
<comment type="caution">
    <text evidence="2">The sequence shown here is derived from an EMBL/GenBank/DDBJ whole genome shotgun (WGS) entry which is preliminary data.</text>
</comment>
<dbReference type="AlphaFoldDB" id="A0A8S1U346"/>
<proteinExistence type="predicted"/>
<dbReference type="Proteomes" id="UP000683925">
    <property type="component" value="Unassembled WGS sequence"/>
</dbReference>
<evidence type="ECO:0000256" key="1">
    <source>
        <dbReference type="SAM" id="MobiDB-lite"/>
    </source>
</evidence>
<organism evidence="2 3">
    <name type="scientific">Paramecium octaurelia</name>
    <dbReference type="NCBI Taxonomy" id="43137"/>
    <lineage>
        <taxon>Eukaryota</taxon>
        <taxon>Sar</taxon>
        <taxon>Alveolata</taxon>
        <taxon>Ciliophora</taxon>
        <taxon>Intramacronucleata</taxon>
        <taxon>Oligohymenophorea</taxon>
        <taxon>Peniculida</taxon>
        <taxon>Parameciidae</taxon>
        <taxon>Paramecium</taxon>
    </lineage>
</organism>
<gene>
    <name evidence="2" type="ORF">POCTA_138.1.T0350191</name>
</gene>
<accession>A0A8S1U346</accession>
<protein>
    <submittedName>
        <fullName evidence="2">Uncharacterized protein</fullName>
    </submittedName>
</protein>
<dbReference type="OMA" id="VEDTECQ"/>
<dbReference type="EMBL" id="CAJJDP010000035">
    <property type="protein sequence ID" value="CAD8158443.1"/>
    <property type="molecule type" value="Genomic_DNA"/>
</dbReference>
<dbReference type="OrthoDB" id="10392609at2759"/>
<feature type="region of interest" description="Disordered" evidence="1">
    <location>
        <begin position="152"/>
        <end position="171"/>
    </location>
</feature>
<keyword evidence="3" id="KW-1185">Reference proteome</keyword>
<sequence length="527" mass="61583">MNLQVQSDIDLKLSALEKLGDNPNEVDIKYVSYTLKITQQTIHQWLEEKRVEEDFQIDISPVEDTECQFIGCNVENKEFLNKQNQVKQEDAQQKQMQISFKSPSNEIKENEVSKIKVQINKIDQTKSNADKTAEKAQTKHINLVIRQSQQQSFEDCKTQEKSHQENQNADQFHSTKKLLSIHEQQEISNKQNVKGSLSKNIDHRAQQNQDQLNSQKIQKQQLKYQENLIRLEKEKDQQGTNQIKLIDQAKQSRNEQQNKSLIVLDKEAIKQNQIIENSKIKSKQSFKKLEISSKQQTLSDLTHLRRKKVENPVQQQLFAIGQNKMLEHNVIQQTQQKQNKIQVNLTNQNQISQKIQQFQQTQDHNSHYINQQQPGLNLTEESIINSNVQSHEQQNKQQQQVEIQTSNSMHQNMTQTPEKLDHNLSIEPLKLQQQHQNHLVCTSQLKDHNNPINQASLQQQYRGLQPQIDSEGNPLQIQSSQITHECIQQQYMDRMLQLPNQVEMIQMFNYNQQVLGQQLVVRIDAEA</sequence>
<feature type="compositionally biased region" description="Basic and acidic residues" evidence="1">
    <location>
        <begin position="154"/>
        <end position="164"/>
    </location>
</feature>